<dbReference type="OrthoDB" id="3413923at2759"/>
<feature type="compositionally biased region" description="Basic and acidic residues" evidence="1">
    <location>
        <begin position="10"/>
        <end position="25"/>
    </location>
</feature>
<name>A0A167HAE0_CALVF</name>
<proteinExistence type="predicted"/>
<evidence type="ECO:0000313" key="3">
    <source>
        <dbReference type="Proteomes" id="UP000076738"/>
    </source>
</evidence>
<evidence type="ECO:0000313" key="2">
    <source>
        <dbReference type="EMBL" id="KZO91414.1"/>
    </source>
</evidence>
<sequence>MAPFHSISPPKRDQRRNDDIGGETKKGRRWERRRLRKPIVVPLPTPADSRAPTTQSDEEQSVPGTGVVRRDDAIQLVDVKPALSSSSPRADVGRRLCLLCPPTEGQATWILPSDHGVIRGTSDGFLSLINTTGKASTALSVLRWRPPGPCSGLAACSGAIGTDDRNTITIVVSYEDILSVPGLQSDSAPQMVPSMTYHLALTTDGFEVLGFRTKLARTLAFDGTWSLHALYDGETDLYVRNWLSDKYASLEFAPEEPILAAEIIGRRVVVISMRRISIFSLDSLDKAAVPRGTESTMVDSIAQFSDSTGDDSVHKAWSAAVRRTPTSTLSPSSFAIVVRRDGHRIYADELFDDEGRHECRPLSCVDIQGNCFVSALGIDFECTHVMWLQHPRNSSSDGLSGGSSTLLCIPLRPEHGSIAADGVEPLVLFCDQNSMSLKHCDLVAAQRPNEAVIIGQQYSSMTFVLEGEGKSHAVDAGKNAVGLDNILTKQEGTVDEDIQTPTQQDVSTSLADRRVSWMTKRPADLEDADIQTIIKWSIAMRQSPSPSIQSGRGTRVTLARTHLPDDCVMDIAYMEQRFYAFPDGAYNALLRGFGVPGIPSLVAYCPPTQKIWAGIRCEGFDLVYGLQEGDRLGEWTVETYTVFPGDTRMLPDGPIGHKSCLFDQDRLFADHARAMDYYDAVFGNATEKDAALFRLGIRNSALPQDL</sequence>
<evidence type="ECO:0000256" key="1">
    <source>
        <dbReference type="SAM" id="MobiDB-lite"/>
    </source>
</evidence>
<organism evidence="2 3">
    <name type="scientific">Calocera viscosa (strain TUFC12733)</name>
    <dbReference type="NCBI Taxonomy" id="1330018"/>
    <lineage>
        <taxon>Eukaryota</taxon>
        <taxon>Fungi</taxon>
        <taxon>Dikarya</taxon>
        <taxon>Basidiomycota</taxon>
        <taxon>Agaricomycotina</taxon>
        <taxon>Dacrymycetes</taxon>
        <taxon>Dacrymycetales</taxon>
        <taxon>Dacrymycetaceae</taxon>
        <taxon>Calocera</taxon>
    </lineage>
</organism>
<accession>A0A167HAE0</accession>
<gene>
    <name evidence="2" type="ORF">CALVIDRAFT_568221</name>
</gene>
<dbReference type="AlphaFoldDB" id="A0A167HAE0"/>
<protein>
    <submittedName>
        <fullName evidence="2">Uncharacterized protein</fullName>
    </submittedName>
</protein>
<feature type="compositionally biased region" description="Basic residues" evidence="1">
    <location>
        <begin position="26"/>
        <end position="37"/>
    </location>
</feature>
<reference evidence="2 3" key="1">
    <citation type="journal article" date="2016" name="Mol. Biol. Evol.">
        <title>Comparative Genomics of Early-Diverging Mushroom-Forming Fungi Provides Insights into the Origins of Lignocellulose Decay Capabilities.</title>
        <authorList>
            <person name="Nagy L.G."/>
            <person name="Riley R."/>
            <person name="Tritt A."/>
            <person name="Adam C."/>
            <person name="Daum C."/>
            <person name="Floudas D."/>
            <person name="Sun H."/>
            <person name="Yadav J.S."/>
            <person name="Pangilinan J."/>
            <person name="Larsson K.H."/>
            <person name="Matsuura K."/>
            <person name="Barry K."/>
            <person name="Labutti K."/>
            <person name="Kuo R."/>
            <person name="Ohm R.A."/>
            <person name="Bhattacharya S.S."/>
            <person name="Shirouzu T."/>
            <person name="Yoshinaga Y."/>
            <person name="Martin F.M."/>
            <person name="Grigoriev I.V."/>
            <person name="Hibbett D.S."/>
        </authorList>
    </citation>
    <scope>NUCLEOTIDE SEQUENCE [LARGE SCALE GENOMIC DNA]</scope>
    <source>
        <strain evidence="2 3">TUFC12733</strain>
    </source>
</reference>
<dbReference type="Proteomes" id="UP000076738">
    <property type="component" value="Unassembled WGS sequence"/>
</dbReference>
<keyword evidence="3" id="KW-1185">Reference proteome</keyword>
<dbReference type="EMBL" id="KV417323">
    <property type="protein sequence ID" value="KZO91414.1"/>
    <property type="molecule type" value="Genomic_DNA"/>
</dbReference>
<feature type="region of interest" description="Disordered" evidence="1">
    <location>
        <begin position="1"/>
        <end position="69"/>
    </location>
</feature>